<dbReference type="SUPFAM" id="SSF54001">
    <property type="entry name" value="Cysteine proteinases"/>
    <property type="match status" value="1"/>
</dbReference>
<dbReference type="InterPro" id="IPR036505">
    <property type="entry name" value="Amidase/PGRP_sf"/>
</dbReference>
<feature type="region of interest" description="Disordered" evidence="6">
    <location>
        <begin position="644"/>
        <end position="762"/>
    </location>
</feature>
<dbReference type="PANTHER" id="PTHR11022:SF41">
    <property type="entry name" value="PEPTIDOGLYCAN-RECOGNITION PROTEIN LC-RELATED"/>
    <property type="match status" value="1"/>
</dbReference>
<feature type="compositionally biased region" description="Basic and acidic residues" evidence="6">
    <location>
        <begin position="747"/>
        <end position="762"/>
    </location>
</feature>
<name>A0ABV5X2V7_9MICO</name>
<dbReference type="PANTHER" id="PTHR11022">
    <property type="entry name" value="PEPTIDOGLYCAN RECOGNITION PROTEIN"/>
    <property type="match status" value="1"/>
</dbReference>
<dbReference type="RefSeq" id="WP_376840097.1">
    <property type="nucleotide sequence ID" value="NZ_JBHMAU010000050.1"/>
</dbReference>
<dbReference type="Pfam" id="PF01510">
    <property type="entry name" value="Amidase_2"/>
    <property type="match status" value="1"/>
</dbReference>
<dbReference type="EMBL" id="JBHMAU010000050">
    <property type="protein sequence ID" value="MFB9776284.1"/>
    <property type="molecule type" value="Genomic_DNA"/>
</dbReference>
<dbReference type="InterPro" id="IPR002502">
    <property type="entry name" value="Amidase_domain"/>
</dbReference>
<comment type="similarity">
    <text evidence="1">Belongs to the peptidase C40 family.</text>
</comment>
<keyword evidence="4" id="KW-0378">Hydrolase</keyword>
<feature type="domain" description="NlpC/P60" evidence="7">
    <location>
        <begin position="758"/>
        <end position="873"/>
    </location>
</feature>
<keyword evidence="3" id="KW-0645">Protease</keyword>
<comment type="similarity">
    <text evidence="2">Belongs to the N-acetylmuramoyl-L-alanine amidase 2 family.</text>
</comment>
<evidence type="ECO:0000256" key="3">
    <source>
        <dbReference type="ARBA" id="ARBA00022670"/>
    </source>
</evidence>
<dbReference type="Proteomes" id="UP001589707">
    <property type="component" value="Unassembled WGS sequence"/>
</dbReference>
<dbReference type="InterPro" id="IPR015510">
    <property type="entry name" value="PGRP"/>
</dbReference>
<protein>
    <submittedName>
        <fullName evidence="8">NlpC/P60 family protein</fullName>
    </submittedName>
</protein>
<evidence type="ECO:0000256" key="2">
    <source>
        <dbReference type="ARBA" id="ARBA00007553"/>
    </source>
</evidence>
<proteinExistence type="inferred from homology"/>
<accession>A0ABV5X2V7</accession>
<feature type="compositionally biased region" description="Basic and acidic residues" evidence="6">
    <location>
        <begin position="689"/>
        <end position="700"/>
    </location>
</feature>
<feature type="compositionally biased region" description="Basic and acidic residues" evidence="6">
    <location>
        <begin position="287"/>
        <end position="304"/>
    </location>
</feature>
<reference evidence="8 9" key="1">
    <citation type="submission" date="2024-09" db="EMBL/GenBank/DDBJ databases">
        <authorList>
            <person name="Sun Q."/>
            <person name="Mori K."/>
        </authorList>
    </citation>
    <scope>NUCLEOTIDE SEQUENCE [LARGE SCALE GENOMIC DNA]</scope>
    <source>
        <strain evidence="8 9">JCM 11683</strain>
    </source>
</reference>
<dbReference type="InterPro" id="IPR006619">
    <property type="entry name" value="PGRP_domain_met/bac"/>
</dbReference>
<feature type="compositionally biased region" description="Basic residues" evidence="6">
    <location>
        <begin position="701"/>
        <end position="746"/>
    </location>
</feature>
<evidence type="ECO:0000313" key="9">
    <source>
        <dbReference type="Proteomes" id="UP001589707"/>
    </source>
</evidence>
<evidence type="ECO:0000313" key="8">
    <source>
        <dbReference type="EMBL" id="MFB9776284.1"/>
    </source>
</evidence>
<keyword evidence="9" id="KW-1185">Reference proteome</keyword>
<dbReference type="Gene3D" id="3.40.80.10">
    <property type="entry name" value="Peptidoglycan recognition protein-like"/>
    <property type="match status" value="1"/>
</dbReference>
<organism evidence="8 9">
    <name type="scientific">Brevibacterium otitidis</name>
    <dbReference type="NCBI Taxonomy" id="53364"/>
    <lineage>
        <taxon>Bacteria</taxon>
        <taxon>Bacillati</taxon>
        <taxon>Actinomycetota</taxon>
        <taxon>Actinomycetes</taxon>
        <taxon>Micrococcales</taxon>
        <taxon>Brevibacteriaceae</taxon>
        <taxon>Brevibacterium</taxon>
    </lineage>
</organism>
<feature type="compositionally biased region" description="Polar residues" evidence="6">
    <location>
        <begin position="65"/>
        <end position="85"/>
    </location>
</feature>
<dbReference type="InterPro" id="IPR013207">
    <property type="entry name" value="LGFP"/>
</dbReference>
<feature type="region of interest" description="Disordered" evidence="6">
    <location>
        <begin position="20"/>
        <end position="132"/>
    </location>
</feature>
<evidence type="ECO:0000256" key="1">
    <source>
        <dbReference type="ARBA" id="ARBA00007074"/>
    </source>
</evidence>
<evidence type="ECO:0000256" key="6">
    <source>
        <dbReference type="SAM" id="MobiDB-lite"/>
    </source>
</evidence>
<dbReference type="SMART" id="SM00701">
    <property type="entry name" value="PGRP"/>
    <property type="match status" value="1"/>
</dbReference>
<dbReference type="Pfam" id="PF08310">
    <property type="entry name" value="LGFP"/>
    <property type="match status" value="1"/>
</dbReference>
<feature type="compositionally biased region" description="Low complexity" evidence="6">
    <location>
        <begin position="35"/>
        <end position="49"/>
    </location>
</feature>
<feature type="region of interest" description="Disordered" evidence="6">
    <location>
        <begin position="277"/>
        <end position="311"/>
    </location>
</feature>
<dbReference type="PROSITE" id="PS51935">
    <property type="entry name" value="NLPC_P60"/>
    <property type="match status" value="1"/>
</dbReference>
<dbReference type="CDD" id="cd06583">
    <property type="entry name" value="PGRP"/>
    <property type="match status" value="1"/>
</dbReference>
<feature type="compositionally biased region" description="Acidic residues" evidence="6">
    <location>
        <begin position="112"/>
        <end position="124"/>
    </location>
</feature>
<dbReference type="SMART" id="SM00644">
    <property type="entry name" value="Ami_2"/>
    <property type="match status" value="1"/>
</dbReference>
<gene>
    <name evidence="8" type="ORF">ACFFN1_07690</name>
</gene>
<dbReference type="Pfam" id="PF00877">
    <property type="entry name" value="NLPC_P60"/>
    <property type="match status" value="1"/>
</dbReference>
<feature type="region of interest" description="Disordered" evidence="6">
    <location>
        <begin position="469"/>
        <end position="504"/>
    </location>
</feature>
<evidence type="ECO:0000256" key="5">
    <source>
        <dbReference type="ARBA" id="ARBA00022807"/>
    </source>
</evidence>
<comment type="caution">
    <text evidence="8">The sequence shown here is derived from an EMBL/GenBank/DDBJ whole genome shotgun (WGS) entry which is preliminary data.</text>
</comment>
<evidence type="ECO:0000259" key="7">
    <source>
        <dbReference type="PROSITE" id="PS51935"/>
    </source>
</evidence>
<evidence type="ECO:0000256" key="4">
    <source>
        <dbReference type="ARBA" id="ARBA00022801"/>
    </source>
</evidence>
<dbReference type="InterPro" id="IPR000064">
    <property type="entry name" value="NLP_P60_dom"/>
</dbReference>
<dbReference type="SUPFAM" id="SSF55846">
    <property type="entry name" value="N-acetylmuramoyl-L-alanine amidase-like"/>
    <property type="match status" value="1"/>
</dbReference>
<dbReference type="InterPro" id="IPR038765">
    <property type="entry name" value="Papain-like_cys_pep_sf"/>
</dbReference>
<dbReference type="Gene3D" id="3.90.1720.10">
    <property type="entry name" value="endopeptidase domain like (from Nostoc punctiforme)"/>
    <property type="match status" value="1"/>
</dbReference>
<feature type="compositionally biased region" description="Basic and acidic residues" evidence="6">
    <location>
        <begin position="477"/>
        <end position="504"/>
    </location>
</feature>
<feature type="compositionally biased region" description="Gly residues" evidence="6">
    <location>
        <begin position="90"/>
        <end position="102"/>
    </location>
</feature>
<keyword evidence="5" id="KW-0788">Thiol protease</keyword>
<feature type="compositionally biased region" description="Acidic residues" evidence="6">
    <location>
        <begin position="666"/>
        <end position="688"/>
    </location>
</feature>
<sequence length="874" mass="92813">MTSTLGLVLPAAADTVTPDVEKKSLTDVSEPGLEAPGARAASGGAATAANQSMTNLPNLMKSETLLKQQSIGTSGAFSAAPMSTTPGDLGDAGGPDLGGGNGSDDSTQAPDEPTESPEATEEPDMSGSVQEKTEDGVNIAAISEVLEVPAGRSSVIGASYEGDTNVTIEVRVETSEGWSAWEEVEHENGQGEGIEGTEPFIVNAATAVQMRVLGSEAPTNAELVLVDPKTAPGDAAAVANNTPVIETEGYGDAAEGGATQQNDYAVQNASYVPGSAEVSNTSLKKVPKPEIGSRKSWGADESKRKGSPSYADGVKTAVIHHTAGSNNYKASDVPGILRGIYSFHTSGRGWADVGYNVLADKYGRLWEGRAGGLDRAVIGAHVAGYNTGTFGISVMGTYDKSAPPEETLRAVEHAIAWKLSANGVPAKGKTNVAGRNINTIVGHRDLGNTTCPGAAFYAKIGGMRNNIEKMQQSGQGPKDDSKKDDSTKEEPKKTPIDEYAAKNADKLGKATGDEKEFQGGTVRDFEKGAVYHKNGKTVMVAGAIRKLYSGEMRDTLGFPTTDERGGLTNGGAYQKFEKGSVHWSTATGAQPTYGVLQKYWGSKGYEKGHLGYPTGKPSCDDNRCEQKFQGARLVWANGYGTTEFSPSGSIEGGVRDHNQTPPPGEDNSDEGTEENGDSPADDGEGPADDDSKKDEKPKKKDDKRKKKGDKPKKKDDKRKKKGDKPKKKGDKPKKKDDKRKKKGDKPKKKDDKPKKKEKELRDSIIKTAQKGLGVRYVWGGNTTSGWDCSGYTRWVYKQNGINLPRHSSAQKAAGKVIPASEAKPGDLIWVPGHIGIVSETKGQMYDAGSRRTGTSKRSYSWMLKRGAVFVRVVD</sequence>